<dbReference type="GO" id="GO:0007165">
    <property type="term" value="P:signal transduction"/>
    <property type="evidence" value="ECO:0007669"/>
    <property type="project" value="TreeGrafter"/>
</dbReference>
<dbReference type="InterPro" id="IPR012461">
    <property type="entry name" value="SACK1"/>
</dbReference>
<proteinExistence type="inferred from homology"/>
<evidence type="ECO:0000313" key="4">
    <source>
        <dbReference type="Ensembl" id="ENSCLMP00005001186.1"/>
    </source>
</evidence>
<dbReference type="Gene3D" id="3.30.870.10">
    <property type="entry name" value="Endonuclease Chain A"/>
    <property type="match status" value="1"/>
</dbReference>
<accession>A0A8C2WEJ2</accession>
<sequence length="404" mass="45893">MSNSQEQSLDENAVFPPVNEFSPEFLHCEKERQAVERLLNAGPEAFYSSIGTERSGCFLSSEEVSQISSWAQDYRSKPQPLQSQENGEKGSSEMEDVCSTYFPSQSDTPAPDLDLGWPEKGPWVKTTFPFCASHFLNNPDNYRLCDILCTTQVIAIATDRLTDGAIIGDLHNAASRGVPVYIILNQSFSVLKFLEFQLKFVIWQNMRVRVLGGKTFCSRTGRMVVGEMKDKFLLVDLETVIHGSFSLTWTDAHLHRQLITVLSGPVVESFDREFRILFAASLPITDTWSLAGIDVDVTHQLKERSDLGFKRSHHLEPEMFNPPSPPADCLLDWEAMGVIQRNRCFPESPLDQHEEIMAKEIPLQSNMLFMKNTPIVEGFRNQFVERKRYLDHLDLNVQYAGFRA</sequence>
<keyword evidence="5" id="KW-1185">Reference proteome</keyword>
<dbReference type="Ensembl" id="ENSCLMT00005001274.1">
    <property type="protein sequence ID" value="ENSCLMP00005001186.1"/>
    <property type="gene ID" value="ENSCLMG00005000699.1"/>
</dbReference>
<dbReference type="Proteomes" id="UP000694565">
    <property type="component" value="Unplaced"/>
</dbReference>
<dbReference type="PANTHER" id="PTHR16181:SF29">
    <property type="entry name" value="PROTEIN FAM83A-RELATED"/>
    <property type="match status" value="1"/>
</dbReference>
<dbReference type="PANTHER" id="PTHR16181">
    <property type="entry name" value="PROTEIN FAM83A-RELATED"/>
    <property type="match status" value="1"/>
</dbReference>
<dbReference type="AlphaFoldDB" id="A0A8C2WEJ2"/>
<feature type="region of interest" description="Disordered" evidence="2">
    <location>
        <begin position="71"/>
        <end position="95"/>
    </location>
</feature>
<evidence type="ECO:0000256" key="1">
    <source>
        <dbReference type="ARBA" id="ARBA00006937"/>
    </source>
</evidence>
<dbReference type="GeneTree" id="ENSGT00940000164021"/>
<evidence type="ECO:0000259" key="3">
    <source>
        <dbReference type="Pfam" id="PF07894"/>
    </source>
</evidence>
<dbReference type="SUPFAM" id="SSF56024">
    <property type="entry name" value="Phospholipase D/nuclease"/>
    <property type="match status" value="1"/>
</dbReference>
<name>A0A8C2WEJ2_CYCLU</name>
<reference evidence="4" key="1">
    <citation type="submission" date="2025-08" db="UniProtKB">
        <authorList>
            <consortium name="Ensembl"/>
        </authorList>
    </citation>
    <scope>IDENTIFICATION</scope>
</reference>
<evidence type="ECO:0000256" key="2">
    <source>
        <dbReference type="SAM" id="MobiDB-lite"/>
    </source>
</evidence>
<organism evidence="4 5">
    <name type="scientific">Cyclopterus lumpus</name>
    <name type="common">Lumpsucker</name>
    <dbReference type="NCBI Taxonomy" id="8103"/>
    <lineage>
        <taxon>Eukaryota</taxon>
        <taxon>Metazoa</taxon>
        <taxon>Chordata</taxon>
        <taxon>Craniata</taxon>
        <taxon>Vertebrata</taxon>
        <taxon>Euteleostomi</taxon>
        <taxon>Actinopterygii</taxon>
        <taxon>Neopterygii</taxon>
        <taxon>Teleostei</taxon>
        <taxon>Neoteleostei</taxon>
        <taxon>Acanthomorphata</taxon>
        <taxon>Eupercaria</taxon>
        <taxon>Perciformes</taxon>
        <taxon>Cottioidei</taxon>
        <taxon>Cottales</taxon>
        <taxon>Cyclopteridae</taxon>
        <taxon>Cyclopterus</taxon>
    </lineage>
</organism>
<dbReference type="InterPro" id="IPR050944">
    <property type="entry name" value="FAM83"/>
</dbReference>
<dbReference type="GO" id="GO:0019901">
    <property type="term" value="F:protein kinase binding"/>
    <property type="evidence" value="ECO:0007669"/>
    <property type="project" value="TreeGrafter"/>
</dbReference>
<feature type="domain" description="Scaffolding anchor of CK1" evidence="3">
    <location>
        <begin position="17"/>
        <end position="282"/>
    </location>
</feature>
<comment type="similarity">
    <text evidence="1">Belongs to the FAM83 family.</text>
</comment>
<dbReference type="Pfam" id="PF07894">
    <property type="entry name" value="SACK1"/>
    <property type="match status" value="1"/>
</dbReference>
<protein>
    <submittedName>
        <fullName evidence="4">Family with sequence similarity 83 member E</fullName>
    </submittedName>
</protein>
<evidence type="ECO:0000313" key="5">
    <source>
        <dbReference type="Proteomes" id="UP000694565"/>
    </source>
</evidence>
<reference evidence="4" key="2">
    <citation type="submission" date="2025-09" db="UniProtKB">
        <authorList>
            <consortium name="Ensembl"/>
        </authorList>
    </citation>
    <scope>IDENTIFICATION</scope>
</reference>